<dbReference type="RefSeq" id="WP_344210691.1">
    <property type="nucleotide sequence ID" value="NZ_BAAAOS010000008.1"/>
</dbReference>
<name>A0ABN2CL39_9ACTN</name>
<dbReference type="InterPro" id="IPR050491">
    <property type="entry name" value="AmpC-like"/>
</dbReference>
<dbReference type="InterPro" id="IPR012338">
    <property type="entry name" value="Beta-lactam/transpept-like"/>
</dbReference>
<evidence type="ECO:0000313" key="3">
    <source>
        <dbReference type="Proteomes" id="UP001500393"/>
    </source>
</evidence>
<gene>
    <name evidence="2" type="ORF">GCM10009789_12280</name>
</gene>
<dbReference type="SUPFAM" id="SSF56601">
    <property type="entry name" value="beta-lactamase/transpeptidase-like"/>
    <property type="match status" value="1"/>
</dbReference>
<dbReference type="Proteomes" id="UP001500393">
    <property type="component" value="Unassembled WGS sequence"/>
</dbReference>
<dbReference type="EMBL" id="BAAAOS010000008">
    <property type="protein sequence ID" value="GAA1560540.1"/>
    <property type="molecule type" value="Genomic_DNA"/>
</dbReference>
<proteinExistence type="predicted"/>
<comment type="caution">
    <text evidence="2">The sequence shown here is derived from an EMBL/GenBank/DDBJ whole genome shotgun (WGS) entry which is preliminary data.</text>
</comment>
<evidence type="ECO:0000313" key="2">
    <source>
        <dbReference type="EMBL" id="GAA1560540.1"/>
    </source>
</evidence>
<sequence length="453" mass="48677">MEHTLQDSLDERCHEYQVVGASLAVYADDQTVEVASGVLNVDTDVEATTDSVFQVGSITKAWTGTLALQLVDDGLVSLDEPIATYLPEFRVADAEVRDRVTLRHLLSHTSGLEGDHFADTGRGDDCLRKYVESCAALAQTHPLGATMSYCNSGYSIAGHLVEKVRGKPWDEVLMQGLIEPLGLSKTTTMPEEVLRFRAAIGHVGDLTRPRTSPRWGPPRSAGPAGLVCSTAGEVVTFARMHLDHGRAPGGDRLLTPESVHAMQSAQATVPDAWTLGGSAWGLGWALSETESGRLYGHDGSTFGQRAFLRIAPEARVVIVLLTTGGRATEMFDSLASELLEGLAGFAMPARPRPAGDVDPGDALARAGIYQSPSTRLEFTSGESGALQLEMTDTTSLAGILSDPTRRLDLLPVRPGLWVTRLSSQHHWVPAVFFELEDGQPYVHFGGRATPRVA</sequence>
<reference evidence="2 3" key="1">
    <citation type="journal article" date="2019" name="Int. J. Syst. Evol. Microbiol.">
        <title>The Global Catalogue of Microorganisms (GCM) 10K type strain sequencing project: providing services to taxonomists for standard genome sequencing and annotation.</title>
        <authorList>
            <consortium name="The Broad Institute Genomics Platform"/>
            <consortium name="The Broad Institute Genome Sequencing Center for Infectious Disease"/>
            <person name="Wu L."/>
            <person name="Ma J."/>
        </authorList>
    </citation>
    <scope>NUCLEOTIDE SEQUENCE [LARGE SCALE GENOMIC DNA]</scope>
    <source>
        <strain evidence="2 3">JCM 14969</strain>
    </source>
</reference>
<dbReference type="Pfam" id="PF00144">
    <property type="entry name" value="Beta-lactamase"/>
    <property type="match status" value="1"/>
</dbReference>
<dbReference type="PANTHER" id="PTHR46825">
    <property type="entry name" value="D-ALANYL-D-ALANINE-CARBOXYPEPTIDASE/ENDOPEPTIDASE AMPH"/>
    <property type="match status" value="1"/>
</dbReference>
<dbReference type="PANTHER" id="PTHR46825:SF9">
    <property type="entry name" value="BETA-LACTAMASE-RELATED DOMAIN-CONTAINING PROTEIN"/>
    <property type="match status" value="1"/>
</dbReference>
<evidence type="ECO:0000259" key="1">
    <source>
        <dbReference type="Pfam" id="PF00144"/>
    </source>
</evidence>
<dbReference type="Gene3D" id="3.40.710.10">
    <property type="entry name" value="DD-peptidase/beta-lactamase superfamily"/>
    <property type="match status" value="1"/>
</dbReference>
<accession>A0ABN2CL39</accession>
<dbReference type="InterPro" id="IPR001466">
    <property type="entry name" value="Beta-lactam-related"/>
</dbReference>
<protein>
    <recommendedName>
        <fullName evidence="1">Beta-lactamase-related domain-containing protein</fullName>
    </recommendedName>
</protein>
<organism evidence="2 3">
    <name type="scientific">Kribbella sancticallisti</name>
    <dbReference type="NCBI Taxonomy" id="460087"/>
    <lineage>
        <taxon>Bacteria</taxon>
        <taxon>Bacillati</taxon>
        <taxon>Actinomycetota</taxon>
        <taxon>Actinomycetes</taxon>
        <taxon>Propionibacteriales</taxon>
        <taxon>Kribbellaceae</taxon>
        <taxon>Kribbella</taxon>
    </lineage>
</organism>
<keyword evidence="3" id="KW-1185">Reference proteome</keyword>
<feature type="domain" description="Beta-lactamase-related" evidence="1">
    <location>
        <begin position="9"/>
        <end position="332"/>
    </location>
</feature>